<dbReference type="Proteomes" id="UP000704176">
    <property type="component" value="Unassembled WGS sequence"/>
</dbReference>
<evidence type="ECO:0000313" key="5">
    <source>
        <dbReference type="Proteomes" id="UP000704176"/>
    </source>
</evidence>
<dbReference type="InterPro" id="IPR050557">
    <property type="entry name" value="RTX_toxin/Mannuronan_C5-epim"/>
</dbReference>
<reference evidence="4 5" key="1">
    <citation type="submission" date="2021-09" db="EMBL/GenBank/DDBJ databases">
        <title>The complete genome sequence of a new microorganism.</title>
        <authorList>
            <person name="Zi Z."/>
        </authorList>
    </citation>
    <scope>NUCLEOTIDE SEQUENCE [LARGE SCALE GENOMIC DNA]</scope>
    <source>
        <strain evidence="4 5">WGZ8</strain>
    </source>
</reference>
<keyword evidence="2" id="KW-0964">Secreted</keyword>
<feature type="compositionally biased region" description="Pro residues" evidence="3">
    <location>
        <begin position="591"/>
        <end position="602"/>
    </location>
</feature>
<dbReference type="PRINTS" id="PR00313">
    <property type="entry name" value="CABNDNGRPT"/>
</dbReference>
<comment type="subcellular location">
    <subcellularLocation>
        <location evidence="1">Secreted</location>
    </subcellularLocation>
</comment>
<protein>
    <recommendedName>
        <fullName evidence="6">Calcium-binding protein</fullName>
    </recommendedName>
</protein>
<evidence type="ECO:0000256" key="3">
    <source>
        <dbReference type="SAM" id="MobiDB-lite"/>
    </source>
</evidence>
<dbReference type="InterPro" id="IPR018511">
    <property type="entry name" value="Hemolysin-typ_Ca-bd_CS"/>
</dbReference>
<feature type="compositionally biased region" description="Acidic residues" evidence="3">
    <location>
        <begin position="743"/>
        <end position="756"/>
    </location>
</feature>
<evidence type="ECO:0000256" key="1">
    <source>
        <dbReference type="ARBA" id="ARBA00004613"/>
    </source>
</evidence>
<evidence type="ECO:0000313" key="4">
    <source>
        <dbReference type="EMBL" id="MBZ6078826.1"/>
    </source>
</evidence>
<feature type="compositionally biased region" description="Gly residues" evidence="3">
    <location>
        <begin position="697"/>
        <end position="718"/>
    </location>
</feature>
<dbReference type="Pfam" id="PF00353">
    <property type="entry name" value="HemolysinCabind"/>
    <property type="match status" value="13"/>
</dbReference>
<dbReference type="EMBL" id="JAIRBM010000023">
    <property type="protein sequence ID" value="MBZ6078826.1"/>
    <property type="molecule type" value="Genomic_DNA"/>
</dbReference>
<feature type="region of interest" description="Disordered" evidence="3">
    <location>
        <begin position="570"/>
        <end position="766"/>
    </location>
</feature>
<name>A0ABS7VUK2_9HYPH</name>
<gene>
    <name evidence="4" type="ORF">K9B37_21435</name>
</gene>
<dbReference type="RefSeq" id="WP_224315578.1">
    <property type="nucleotide sequence ID" value="NZ_JAIRBM010000023.1"/>
</dbReference>
<dbReference type="InterPro" id="IPR011049">
    <property type="entry name" value="Serralysin-like_metalloprot_C"/>
</dbReference>
<evidence type="ECO:0008006" key="6">
    <source>
        <dbReference type="Google" id="ProtNLM"/>
    </source>
</evidence>
<sequence length="1088" mass="110473">MTSIVVQQGTTQSVRVDGDDWLIVTPDAWINPSSVSIDSAIGGSGVGNKIRVEGYLYSGSYGIDLGFFGGPNGYNEITVAGWGQVSGTDAGIRSGYALHLNNESEIGAGIQLGGYDDVINNSGLITQNVNLGNGNNTVTNTGQIDTITGGNGADIITNGAQYATIKKLSLGDGNDEITNTKGSWIYDLSAGTGADKLRNSGVVGWVFMDAGNDVYDGTEGSITPDGFVHLGAGNDSALGGTGVDKFYDGSGTDTIFSGAGDDVIIMEQVGEDDRFDGGVGFDVIQLAGGRPDTNDGVTLDLRQIPENLGRLTLAYGGSIYVQNIEGYVGTAKNDTLIGNDRTNYLDGSAGNDTVEGGDGNDTLMGGDGVDLLRFGISDTVVNLTDGYAESVATGHDTLQGFENVTTSLGNDVVTGSAGENVIITGAGFDRLKGMAGNDQLFGGEGNDVLDGGAGNDTIDGGAGSDWAVFGDAGVTVDLAAGTASGEGNDVLRGIENVKGGAGADTLIGDDQKNVLWGGAGDTMQAGLGDDIYIVTGANVVIFDTGGYDVVYTNVENWVPPEGSGIEKVIYDPNFSLPDDPANPSLPSSPGYEPPPIVLPPPGEVVDGTPDSETLEGGDGNDTMTGGSGDDTMSGGSGNDTMAGGYGDDTMDGGDGNDTLDGGAGNDTLDGGNGNDSIDGGSGNDVLTGGEGDDSLTGGAGDDMIFGGGGNDLLDGGTGNDTLDGGAGRDILNGGPGNDLLYGGDDDDFLSGGDGEDTLNGGGGADIMQGGNGNDTYFVDNALDQIKEYTNGGTDRVFTTVNFSLAGTVVETISSADGAHDLSLTGNALNNVLTGDAGKNVLDGGIGADTMTGGDGDDVYFVDDANDVVNETATGGHDKIYTTVKGYAATNVEEVIYVGPAEPGTTETAKTLNGTARADTLVGGSLNDRIDGLAGNDKLYGLNGDDTVLGGAGNDYVDGGAGNDLLYGGLGKDTLTGGAGRDAFVFNVNPKSKGNLDKIADFNVKDDSIYLENKYFKVGSKGSLTKPAALSSKMFYVGTKAHDADDRIIYDKKKGVIYYDDDGSGSHAQVQIATVKKNLAITYKDFLVI</sequence>
<comment type="caution">
    <text evidence="4">The sequence shown here is derived from an EMBL/GenBank/DDBJ whole genome shotgun (WGS) entry which is preliminary data.</text>
</comment>
<dbReference type="InterPro" id="IPR001343">
    <property type="entry name" value="Hemolysn_Ca-bd"/>
</dbReference>
<dbReference type="Gene3D" id="2.160.20.160">
    <property type="match status" value="1"/>
</dbReference>
<feature type="compositionally biased region" description="Low complexity" evidence="3">
    <location>
        <begin position="656"/>
        <end position="678"/>
    </location>
</feature>
<organism evidence="4 5">
    <name type="scientific">Microvirga puerhi</name>
    <dbReference type="NCBI Taxonomy" id="2876078"/>
    <lineage>
        <taxon>Bacteria</taxon>
        <taxon>Pseudomonadati</taxon>
        <taxon>Pseudomonadota</taxon>
        <taxon>Alphaproteobacteria</taxon>
        <taxon>Hyphomicrobiales</taxon>
        <taxon>Methylobacteriaceae</taxon>
        <taxon>Microvirga</taxon>
    </lineage>
</organism>
<dbReference type="SUPFAM" id="SSF51120">
    <property type="entry name" value="beta-Roll"/>
    <property type="match status" value="8"/>
</dbReference>
<feature type="compositionally biased region" description="Low complexity" evidence="3">
    <location>
        <begin position="620"/>
        <end position="642"/>
    </location>
</feature>
<accession>A0ABS7VUK2</accession>
<evidence type="ECO:0000256" key="2">
    <source>
        <dbReference type="ARBA" id="ARBA00022525"/>
    </source>
</evidence>
<dbReference type="PROSITE" id="PS00330">
    <property type="entry name" value="HEMOLYSIN_CALCIUM"/>
    <property type="match status" value="10"/>
</dbReference>
<dbReference type="Gene3D" id="2.150.10.10">
    <property type="entry name" value="Serralysin-like metalloprotease, C-terminal"/>
    <property type="match status" value="7"/>
</dbReference>
<keyword evidence="5" id="KW-1185">Reference proteome</keyword>
<dbReference type="PANTHER" id="PTHR38340">
    <property type="entry name" value="S-LAYER PROTEIN"/>
    <property type="match status" value="1"/>
</dbReference>
<proteinExistence type="predicted"/>
<dbReference type="PANTHER" id="PTHR38340:SF1">
    <property type="entry name" value="S-LAYER PROTEIN"/>
    <property type="match status" value="1"/>
</dbReference>